<proteinExistence type="predicted"/>
<reference evidence="2 3" key="1">
    <citation type="submission" date="2014-03" db="EMBL/GenBank/DDBJ databases">
        <title>Draft genome of the hookworm Oesophagostomum dentatum.</title>
        <authorList>
            <person name="Mitreva M."/>
        </authorList>
    </citation>
    <scope>NUCLEOTIDE SEQUENCE [LARGE SCALE GENOMIC DNA]</scope>
    <source>
        <strain evidence="2 3">OD-Hann</strain>
    </source>
</reference>
<evidence type="ECO:0000256" key="1">
    <source>
        <dbReference type="SAM" id="MobiDB-lite"/>
    </source>
</evidence>
<evidence type="ECO:0000313" key="2">
    <source>
        <dbReference type="EMBL" id="KHJ82234.1"/>
    </source>
</evidence>
<dbReference type="Proteomes" id="UP000053660">
    <property type="component" value="Unassembled WGS sequence"/>
</dbReference>
<sequence length="130" mass="14468">MKNPLSEAPLHIELVCVLKPILFVKSNFGKWPRDVVVLSQDTADNKPPSEESTSFHTSELLDCEPPPEQAVELMDDHFHDFKPTDEPVLLPVSVLKIQVPQSSEMKIDLGPFPSPVSRTFAATNCSNPFD</sequence>
<evidence type="ECO:0000313" key="3">
    <source>
        <dbReference type="Proteomes" id="UP000053660"/>
    </source>
</evidence>
<keyword evidence="3" id="KW-1185">Reference proteome</keyword>
<protein>
    <submittedName>
        <fullName evidence="2">Uncharacterized protein</fullName>
    </submittedName>
</protein>
<dbReference type="EMBL" id="KN581131">
    <property type="protein sequence ID" value="KHJ82234.1"/>
    <property type="molecule type" value="Genomic_DNA"/>
</dbReference>
<accession>A0A0B1SBE5</accession>
<organism evidence="2 3">
    <name type="scientific">Oesophagostomum dentatum</name>
    <name type="common">Nodular worm</name>
    <dbReference type="NCBI Taxonomy" id="61180"/>
    <lineage>
        <taxon>Eukaryota</taxon>
        <taxon>Metazoa</taxon>
        <taxon>Ecdysozoa</taxon>
        <taxon>Nematoda</taxon>
        <taxon>Chromadorea</taxon>
        <taxon>Rhabditida</taxon>
        <taxon>Rhabditina</taxon>
        <taxon>Rhabditomorpha</taxon>
        <taxon>Strongyloidea</taxon>
        <taxon>Strongylidae</taxon>
        <taxon>Oesophagostomum</taxon>
    </lineage>
</organism>
<dbReference type="AlphaFoldDB" id="A0A0B1SBE5"/>
<feature type="region of interest" description="Disordered" evidence="1">
    <location>
        <begin position="41"/>
        <end position="61"/>
    </location>
</feature>
<gene>
    <name evidence="2" type="ORF">OESDEN_18074</name>
</gene>
<name>A0A0B1SBE5_OESDE</name>